<sequence>MSANIRRTIKSMIRPHRPLTSSIDPLLENILQRMEEATVEWTNCGYTAQDIPADELPKDSNYEIVVNEIKKEMATSKRFGKKYSFVIGARTITIYAVYPYNGPNVNREAVAFMDASVKKMYVWLYVATPFFESPCSPSMTVYWYLSNHKKMVPAVKGKIIEEVHVNTAFTYPCPLTANCIYLFRKEEWFKVFIHECFHSFGLDFSHMRENRVDERIRKTFHISCDVRFSEAYTEVWAEILNIVFICVGEYSDHEPAIRISKLKRAIDMRLHDEVAYSMFQMCKVLKHNQMVYENFFRSNSYREGSNVFSYFVLKTIFIYHYNEFLEWCIKNNGDSFRIQKTDASINRLFQFIEARCRSPEFLTAVKRVERRFSTLAPADSIEMKTLRMSCNAFTDVA</sequence>
<proteinExistence type="predicted"/>
<protein>
    <submittedName>
        <fullName evidence="1">Uncharacterized protein</fullName>
    </submittedName>
</protein>
<organism evidence="1">
    <name type="scientific">viral metagenome</name>
    <dbReference type="NCBI Taxonomy" id="1070528"/>
    <lineage>
        <taxon>unclassified sequences</taxon>
        <taxon>metagenomes</taxon>
        <taxon>organismal metagenomes</taxon>
    </lineage>
</organism>
<name>A0A6C0DXN2_9ZZZZ</name>
<accession>A0A6C0DXN2</accession>
<reference evidence="1" key="1">
    <citation type="journal article" date="2020" name="Nature">
        <title>Giant virus diversity and host interactions through global metagenomics.</title>
        <authorList>
            <person name="Schulz F."/>
            <person name="Roux S."/>
            <person name="Paez-Espino D."/>
            <person name="Jungbluth S."/>
            <person name="Walsh D.A."/>
            <person name="Denef V.J."/>
            <person name="McMahon K.D."/>
            <person name="Konstantinidis K.T."/>
            <person name="Eloe-Fadrosh E.A."/>
            <person name="Kyrpides N.C."/>
            <person name="Woyke T."/>
        </authorList>
    </citation>
    <scope>NUCLEOTIDE SEQUENCE</scope>
    <source>
        <strain evidence="1">GVMAG-M-3300023174-92</strain>
    </source>
</reference>
<evidence type="ECO:0000313" key="1">
    <source>
        <dbReference type="EMBL" id="QHT21494.1"/>
    </source>
</evidence>
<dbReference type="EMBL" id="MN739694">
    <property type="protein sequence ID" value="QHT21494.1"/>
    <property type="molecule type" value="Genomic_DNA"/>
</dbReference>
<dbReference type="AlphaFoldDB" id="A0A6C0DXN2"/>